<evidence type="ECO:0000313" key="2">
    <source>
        <dbReference type="Proteomes" id="UP001490365"/>
    </source>
</evidence>
<accession>A0ABV1TAX1</accession>
<keyword evidence="2" id="KW-1185">Reference proteome</keyword>
<sequence length="64" mass="7021">MLDKLGATPDELVHVSANPDPAYDLRSAAVTGIENKVYVDRGFEHAERRLGYERVTDIAALPVP</sequence>
<dbReference type="Proteomes" id="UP001490365">
    <property type="component" value="Unassembled WGS sequence"/>
</dbReference>
<evidence type="ECO:0000313" key="1">
    <source>
        <dbReference type="EMBL" id="MER6266789.1"/>
    </source>
</evidence>
<dbReference type="EMBL" id="JBEOZM010000002">
    <property type="protein sequence ID" value="MER6266789.1"/>
    <property type="molecule type" value="Genomic_DNA"/>
</dbReference>
<name>A0ABV1TAX1_9ACTN</name>
<organism evidence="1 2">
    <name type="scientific">Streptomyces sp. 900105755</name>
    <dbReference type="NCBI Taxonomy" id="3154389"/>
    <lineage>
        <taxon>Bacteria</taxon>
        <taxon>Bacillati</taxon>
        <taxon>Actinomycetota</taxon>
        <taxon>Actinomycetes</taxon>
        <taxon>Kitasatosporales</taxon>
        <taxon>Streptomycetaceae</taxon>
        <taxon>Streptomyces</taxon>
    </lineage>
</organism>
<gene>
    <name evidence="1" type="ORF">ABT211_05745</name>
</gene>
<proteinExistence type="predicted"/>
<comment type="caution">
    <text evidence="1">The sequence shown here is derived from an EMBL/GenBank/DDBJ whole genome shotgun (WGS) entry which is preliminary data.</text>
</comment>
<dbReference type="RefSeq" id="WP_351955460.1">
    <property type="nucleotide sequence ID" value="NZ_JBEOZM010000002.1"/>
</dbReference>
<protein>
    <submittedName>
        <fullName evidence="1">Uncharacterized protein</fullName>
    </submittedName>
</protein>
<reference evidence="1 2" key="1">
    <citation type="submission" date="2024-06" db="EMBL/GenBank/DDBJ databases">
        <title>The Natural Products Discovery Center: Release of the First 8490 Sequenced Strains for Exploring Actinobacteria Biosynthetic Diversity.</title>
        <authorList>
            <person name="Kalkreuter E."/>
            <person name="Kautsar S.A."/>
            <person name="Yang D."/>
            <person name="Bader C.D."/>
            <person name="Teijaro C.N."/>
            <person name="Fluegel L."/>
            <person name="Davis C.M."/>
            <person name="Simpson J.R."/>
            <person name="Lauterbach L."/>
            <person name="Steele A.D."/>
            <person name="Gui C."/>
            <person name="Meng S."/>
            <person name="Li G."/>
            <person name="Viehrig K."/>
            <person name="Ye F."/>
            <person name="Su P."/>
            <person name="Kiefer A.F."/>
            <person name="Nichols A."/>
            <person name="Cepeda A.J."/>
            <person name="Yan W."/>
            <person name="Fan B."/>
            <person name="Jiang Y."/>
            <person name="Adhikari A."/>
            <person name="Zheng C.-J."/>
            <person name="Schuster L."/>
            <person name="Cowan T.M."/>
            <person name="Smanski M.J."/>
            <person name="Chevrette M.G."/>
            <person name="De Carvalho L.P.S."/>
            <person name="Shen B."/>
        </authorList>
    </citation>
    <scope>NUCLEOTIDE SEQUENCE [LARGE SCALE GENOMIC DNA]</scope>
    <source>
        <strain evidence="1 2">NPDC001694</strain>
    </source>
</reference>